<dbReference type="InterPro" id="IPR046342">
    <property type="entry name" value="CBS_dom_sf"/>
</dbReference>
<evidence type="ECO:0000256" key="1">
    <source>
        <dbReference type="ARBA" id="ARBA00023122"/>
    </source>
</evidence>
<dbReference type="SMART" id="SM00116">
    <property type="entry name" value="CBS"/>
    <property type="match status" value="2"/>
</dbReference>
<keyword evidence="1 2" id="KW-0129">CBS domain</keyword>
<dbReference type="InterPro" id="IPR000644">
    <property type="entry name" value="CBS_dom"/>
</dbReference>
<gene>
    <name evidence="5" type="ORF">MPOL1434_LOCUS3579</name>
</gene>
<evidence type="ECO:0000256" key="3">
    <source>
        <dbReference type="SAM" id="SignalP"/>
    </source>
</evidence>
<feature type="signal peptide" evidence="3">
    <location>
        <begin position="1"/>
        <end position="22"/>
    </location>
</feature>
<dbReference type="InterPro" id="IPR051257">
    <property type="entry name" value="Diverse_CBS-Domain"/>
</dbReference>
<dbReference type="PROSITE" id="PS51371">
    <property type="entry name" value="CBS"/>
    <property type="match status" value="2"/>
</dbReference>
<evidence type="ECO:0000259" key="4">
    <source>
        <dbReference type="PROSITE" id="PS51371"/>
    </source>
</evidence>
<organism evidence="5">
    <name type="scientific">Minutocellus polymorphus</name>
    <dbReference type="NCBI Taxonomy" id="265543"/>
    <lineage>
        <taxon>Eukaryota</taxon>
        <taxon>Sar</taxon>
        <taxon>Stramenopiles</taxon>
        <taxon>Ochrophyta</taxon>
        <taxon>Bacillariophyta</taxon>
        <taxon>Mediophyceae</taxon>
        <taxon>Cymatosirophycidae</taxon>
        <taxon>Cymatosirales</taxon>
        <taxon>Cymatosiraceae</taxon>
        <taxon>Minutocellus</taxon>
    </lineage>
</organism>
<protein>
    <recommendedName>
        <fullName evidence="4">CBS domain-containing protein</fullName>
    </recommendedName>
</protein>
<dbReference type="AlphaFoldDB" id="A0A6U4H5Z4"/>
<evidence type="ECO:0000256" key="2">
    <source>
        <dbReference type="PROSITE-ProRule" id="PRU00703"/>
    </source>
</evidence>
<name>A0A6U4H5Z4_9STRA</name>
<dbReference type="PANTHER" id="PTHR43080">
    <property type="entry name" value="CBS DOMAIN-CONTAINING PROTEIN CBSX3, MITOCHONDRIAL"/>
    <property type="match status" value="1"/>
</dbReference>
<reference evidence="5" key="1">
    <citation type="submission" date="2021-01" db="EMBL/GenBank/DDBJ databases">
        <authorList>
            <person name="Corre E."/>
            <person name="Pelletier E."/>
            <person name="Niang G."/>
            <person name="Scheremetjew M."/>
            <person name="Finn R."/>
            <person name="Kale V."/>
            <person name="Holt S."/>
            <person name="Cochrane G."/>
            <person name="Meng A."/>
            <person name="Brown T."/>
            <person name="Cohen L."/>
        </authorList>
    </citation>
    <scope>NUCLEOTIDE SEQUENCE</scope>
    <source>
        <strain evidence="5">CCMP3303</strain>
    </source>
</reference>
<proteinExistence type="predicted"/>
<dbReference type="EMBL" id="HBEJ01006068">
    <property type="protein sequence ID" value="CAD8365727.1"/>
    <property type="molecule type" value="Transcribed_RNA"/>
</dbReference>
<keyword evidence="3" id="KW-0732">Signal</keyword>
<dbReference type="Pfam" id="PF00571">
    <property type="entry name" value="CBS"/>
    <property type="match status" value="2"/>
</dbReference>
<feature type="domain" description="CBS" evidence="4">
    <location>
        <begin position="136"/>
        <end position="195"/>
    </location>
</feature>
<evidence type="ECO:0000313" key="5">
    <source>
        <dbReference type="EMBL" id="CAD8365727.1"/>
    </source>
</evidence>
<feature type="domain" description="CBS" evidence="4">
    <location>
        <begin position="48"/>
        <end position="105"/>
    </location>
</feature>
<accession>A0A6U4H5Z4</accession>
<dbReference type="SUPFAM" id="SSF54631">
    <property type="entry name" value="CBS-domain pair"/>
    <property type="match status" value="1"/>
</dbReference>
<dbReference type="Gene3D" id="3.10.580.10">
    <property type="entry name" value="CBS-domain"/>
    <property type="match status" value="1"/>
</dbReference>
<feature type="chain" id="PRO_5030160306" description="CBS domain-containing protein" evidence="3">
    <location>
        <begin position="23"/>
        <end position="206"/>
    </location>
</feature>
<dbReference type="PANTHER" id="PTHR43080:SF2">
    <property type="entry name" value="CBS DOMAIN-CONTAINING PROTEIN"/>
    <property type="match status" value="1"/>
</dbReference>
<sequence length="206" mass="22406">MFQRYGIEFFLVMATVLGSASAFSSNKQRVFVGTPTPTHPQRTVIDCMSSFTKVKLSPDQSADEAIAALLSNKVQAAPVLNENAKLVGIVTSYDFLQREAFEGAVVPVDPSQGSDNVESYAAAARKICGRKVADVMTVNPQTVKKSAGMRDVAAKMARDRLHTIPVVDDDDRFLGMITSDDVMRDVLNVVRELPQGGDDILPNMRP</sequence>